<organism evidence="2 3">
    <name type="scientific">Molorchus minor</name>
    <dbReference type="NCBI Taxonomy" id="1323400"/>
    <lineage>
        <taxon>Eukaryota</taxon>
        <taxon>Metazoa</taxon>
        <taxon>Ecdysozoa</taxon>
        <taxon>Arthropoda</taxon>
        <taxon>Hexapoda</taxon>
        <taxon>Insecta</taxon>
        <taxon>Pterygota</taxon>
        <taxon>Neoptera</taxon>
        <taxon>Endopterygota</taxon>
        <taxon>Coleoptera</taxon>
        <taxon>Polyphaga</taxon>
        <taxon>Cucujiformia</taxon>
        <taxon>Chrysomeloidea</taxon>
        <taxon>Cerambycidae</taxon>
        <taxon>Lamiinae</taxon>
        <taxon>Monochamini</taxon>
        <taxon>Molorchus</taxon>
    </lineage>
</organism>
<comment type="caution">
    <text evidence="2">The sequence shown here is derived from an EMBL/GenBank/DDBJ whole genome shotgun (WGS) entry which is preliminary data.</text>
</comment>
<keyword evidence="3" id="KW-1185">Reference proteome</keyword>
<dbReference type="InterPro" id="IPR009003">
    <property type="entry name" value="Peptidase_S1_PA"/>
</dbReference>
<dbReference type="SMART" id="SM00020">
    <property type="entry name" value="Tryp_SPc"/>
    <property type="match status" value="1"/>
</dbReference>
<dbReference type="PANTHER" id="PTHR24257">
    <property type="entry name" value="CHYMOTRYPSIN-LIKE ELASTASE FAMILY MEMBER"/>
    <property type="match status" value="1"/>
</dbReference>
<dbReference type="InterPro" id="IPR043504">
    <property type="entry name" value="Peptidase_S1_PA_chymotrypsin"/>
</dbReference>
<dbReference type="InterPro" id="IPR050850">
    <property type="entry name" value="Peptidase_S1_Elastase_sf"/>
</dbReference>
<proteinExistence type="predicted"/>
<evidence type="ECO:0000313" key="3">
    <source>
        <dbReference type="Proteomes" id="UP001162164"/>
    </source>
</evidence>
<name>A0ABQ9JX40_9CUCU</name>
<feature type="domain" description="Peptidase S1" evidence="1">
    <location>
        <begin position="24"/>
        <end position="163"/>
    </location>
</feature>
<dbReference type="InterPro" id="IPR001254">
    <property type="entry name" value="Trypsin_dom"/>
</dbReference>
<dbReference type="PROSITE" id="PS50240">
    <property type="entry name" value="TRYPSIN_DOM"/>
    <property type="match status" value="1"/>
</dbReference>
<dbReference type="SUPFAM" id="SSF50494">
    <property type="entry name" value="Trypsin-like serine proteases"/>
    <property type="match status" value="1"/>
</dbReference>
<evidence type="ECO:0000259" key="1">
    <source>
        <dbReference type="PROSITE" id="PS50240"/>
    </source>
</evidence>
<sequence>MKTSTSSRHVSKSKTSKVNPNLGIVNGIEVEPHSLPYMAAIRTTINEKTVLCGGSLIISSLVLTAARCLDGATEVEITLGAHNIDESEDGQVTLISTEFIIHPDYDRDSMVNDIALIGLPSDVPFNGNIDRVVLPGRGDVANTYDEELGMVAGWGKSKRYRVY</sequence>
<gene>
    <name evidence="2" type="ORF">NQ317_004560</name>
</gene>
<dbReference type="PANTHER" id="PTHR24257:SF17">
    <property type="match status" value="1"/>
</dbReference>
<protein>
    <recommendedName>
        <fullName evidence="1">Peptidase S1 domain-containing protein</fullName>
    </recommendedName>
</protein>
<evidence type="ECO:0000313" key="2">
    <source>
        <dbReference type="EMBL" id="KAJ8982906.1"/>
    </source>
</evidence>
<accession>A0ABQ9JX40</accession>
<dbReference type="Pfam" id="PF00089">
    <property type="entry name" value="Trypsin"/>
    <property type="match status" value="1"/>
</dbReference>
<dbReference type="Gene3D" id="2.40.10.10">
    <property type="entry name" value="Trypsin-like serine proteases"/>
    <property type="match status" value="2"/>
</dbReference>
<dbReference type="Proteomes" id="UP001162164">
    <property type="component" value="Unassembled WGS sequence"/>
</dbReference>
<dbReference type="EMBL" id="JAPWTJ010000100">
    <property type="protein sequence ID" value="KAJ8982906.1"/>
    <property type="molecule type" value="Genomic_DNA"/>
</dbReference>
<reference evidence="2" key="1">
    <citation type="journal article" date="2023" name="Insect Mol. Biol.">
        <title>Genome sequencing provides insights into the evolution of gene families encoding plant cell wall-degrading enzymes in longhorned beetles.</title>
        <authorList>
            <person name="Shin N.R."/>
            <person name="Okamura Y."/>
            <person name="Kirsch R."/>
            <person name="Pauchet Y."/>
        </authorList>
    </citation>
    <scope>NUCLEOTIDE SEQUENCE</scope>
    <source>
        <strain evidence="2">MMC_N1</strain>
    </source>
</reference>